<evidence type="ECO:0000256" key="1">
    <source>
        <dbReference type="ARBA" id="ARBA00022730"/>
    </source>
</evidence>
<dbReference type="InterPro" id="IPR020056">
    <property type="entry name" value="Rbsml_bL25/Gln-tRNA_synth_N"/>
</dbReference>
<dbReference type="HAMAP" id="MF_01334">
    <property type="entry name" value="Ribosomal_bL25_CTC"/>
    <property type="match status" value="1"/>
</dbReference>
<keyword evidence="4 5" id="KW-0687">Ribonucleoprotein</keyword>
<feature type="compositionally biased region" description="Acidic residues" evidence="6">
    <location>
        <begin position="190"/>
        <end position="202"/>
    </location>
</feature>
<feature type="domain" description="Large ribosomal subunit protein bL25 beta" evidence="8">
    <location>
        <begin position="105"/>
        <end position="187"/>
    </location>
</feature>
<proteinExistence type="inferred from homology"/>
<evidence type="ECO:0000256" key="2">
    <source>
        <dbReference type="ARBA" id="ARBA00022884"/>
    </source>
</evidence>
<name>D6SUA9_9BACT</name>
<dbReference type="Gene3D" id="2.170.120.20">
    <property type="entry name" value="Ribosomal protein L25, beta domain"/>
    <property type="match status" value="1"/>
</dbReference>
<dbReference type="GO" id="GO:0022625">
    <property type="term" value="C:cytosolic large ribosomal subunit"/>
    <property type="evidence" value="ECO:0007669"/>
    <property type="project" value="TreeGrafter"/>
</dbReference>
<comment type="caution">
    <text evidence="9">The sequence shown here is derived from an EMBL/GenBank/DDBJ whole genome shotgun (WGS) entry which is preliminary data.</text>
</comment>
<dbReference type="GO" id="GO:0006412">
    <property type="term" value="P:translation"/>
    <property type="evidence" value="ECO:0007669"/>
    <property type="project" value="UniProtKB-UniRule"/>
</dbReference>
<feature type="region of interest" description="Disordered" evidence="6">
    <location>
        <begin position="185"/>
        <end position="216"/>
    </location>
</feature>
<evidence type="ECO:0000313" key="9">
    <source>
        <dbReference type="EMBL" id="EFI32889.1"/>
    </source>
</evidence>
<dbReference type="Gene3D" id="2.40.240.10">
    <property type="entry name" value="Ribosomal Protein L25, Chain P"/>
    <property type="match status" value="1"/>
</dbReference>
<keyword evidence="1 5" id="KW-0699">rRNA-binding</keyword>
<dbReference type="eggNOG" id="COG1825">
    <property type="taxonomic scope" value="Bacteria"/>
</dbReference>
<dbReference type="PANTHER" id="PTHR33284:SF1">
    <property type="entry name" value="RIBOSOMAL PROTEIN L25_GLN-TRNA SYNTHETASE, ANTI-CODON-BINDING DOMAIN-CONTAINING PROTEIN"/>
    <property type="match status" value="1"/>
</dbReference>
<sequence>MSELYNLKVEVRNEKGKSAARKLRKNDYVPGVYYDSSGETLPLKVRNGPFYKAWNQVGTTNVVELEYTHSGETHRKPCLIWSIDRHPYKKVYMHVDFYGVDLTKEVTIAVPVEVKGTPKGAEDGGIMRIFRQTLDLTCLPANIPSQVTIDVSKLDIGDNIYIEDLKMPAGAKVTFEENFAVVGLVPPMQEEPEAEAEEGSEEEGAREASEEEAAEE</sequence>
<gene>
    <name evidence="5" type="primary">rplY</name>
    <name evidence="5" type="synonym">ctc</name>
    <name evidence="9" type="ORF">Dthio_PD0203</name>
</gene>
<comment type="function">
    <text evidence="5">This is one of the proteins that binds to the 5S RNA in the ribosome where it forms part of the central protuberance.</text>
</comment>
<reference evidence="9" key="1">
    <citation type="submission" date="2010-05" db="EMBL/GenBank/DDBJ databases">
        <title>The draft genome of Desulfonatronospira thiodismutans ASO3-1.</title>
        <authorList>
            <consortium name="US DOE Joint Genome Institute (JGI-PGF)"/>
            <person name="Lucas S."/>
            <person name="Copeland A."/>
            <person name="Lapidus A."/>
            <person name="Cheng J.-F."/>
            <person name="Bruce D."/>
            <person name="Goodwin L."/>
            <person name="Pitluck S."/>
            <person name="Chertkov O."/>
            <person name="Brettin T."/>
            <person name="Detter J.C."/>
            <person name="Han C."/>
            <person name="Land M.L."/>
            <person name="Hauser L."/>
            <person name="Kyrpides N."/>
            <person name="Mikhailova N."/>
            <person name="Muyzer G."/>
            <person name="Woyke T."/>
        </authorList>
    </citation>
    <scope>NUCLEOTIDE SEQUENCE [LARGE SCALE GENOMIC DNA]</scope>
    <source>
        <strain evidence="9">ASO3-1</strain>
    </source>
</reference>
<dbReference type="Proteomes" id="UP000005496">
    <property type="component" value="Unassembled WGS sequence"/>
</dbReference>
<evidence type="ECO:0000256" key="3">
    <source>
        <dbReference type="ARBA" id="ARBA00022980"/>
    </source>
</evidence>
<protein>
    <recommendedName>
        <fullName evidence="5">Large ribosomal subunit protein bL25</fullName>
    </recommendedName>
    <alternativeName>
        <fullName evidence="5">General stress protein CTC</fullName>
    </alternativeName>
</protein>
<dbReference type="CDD" id="cd00495">
    <property type="entry name" value="Ribosomal_L25_TL5_CTC"/>
    <property type="match status" value="1"/>
</dbReference>
<dbReference type="NCBIfam" id="TIGR00731">
    <property type="entry name" value="bL25_bact_ctc"/>
    <property type="match status" value="1"/>
</dbReference>
<evidence type="ECO:0000259" key="7">
    <source>
        <dbReference type="Pfam" id="PF01386"/>
    </source>
</evidence>
<dbReference type="GO" id="GO:0003735">
    <property type="term" value="F:structural constituent of ribosome"/>
    <property type="evidence" value="ECO:0007669"/>
    <property type="project" value="InterPro"/>
</dbReference>
<dbReference type="InterPro" id="IPR037121">
    <property type="entry name" value="Ribosomal_bL25_C"/>
</dbReference>
<evidence type="ECO:0000259" key="8">
    <source>
        <dbReference type="Pfam" id="PF14693"/>
    </source>
</evidence>
<evidence type="ECO:0000256" key="4">
    <source>
        <dbReference type="ARBA" id="ARBA00023274"/>
    </source>
</evidence>
<evidence type="ECO:0000256" key="6">
    <source>
        <dbReference type="SAM" id="MobiDB-lite"/>
    </source>
</evidence>
<dbReference type="InterPro" id="IPR001021">
    <property type="entry name" value="Ribosomal_bL25_long"/>
</dbReference>
<dbReference type="PANTHER" id="PTHR33284">
    <property type="entry name" value="RIBOSOMAL PROTEIN L25/GLN-TRNA SYNTHETASE, ANTI-CODON-BINDING DOMAIN-CONTAINING PROTEIN"/>
    <property type="match status" value="1"/>
</dbReference>
<dbReference type="InterPro" id="IPR029751">
    <property type="entry name" value="Ribosomal_L25_dom"/>
</dbReference>
<dbReference type="InterPro" id="IPR020057">
    <property type="entry name" value="Ribosomal_bL25_b-dom"/>
</dbReference>
<keyword evidence="2 5" id="KW-0694">RNA-binding</keyword>
<keyword evidence="10" id="KW-1185">Reference proteome</keyword>
<dbReference type="InterPro" id="IPR011035">
    <property type="entry name" value="Ribosomal_bL25/Gln-tRNA_synth"/>
</dbReference>
<dbReference type="InterPro" id="IPR020930">
    <property type="entry name" value="Ribosomal_uL5_bac-type"/>
</dbReference>
<dbReference type="RefSeq" id="WP_008871582.1">
    <property type="nucleotide sequence ID" value="NZ_ACJN02000004.1"/>
</dbReference>
<dbReference type="SUPFAM" id="SSF50715">
    <property type="entry name" value="Ribosomal protein L25-like"/>
    <property type="match status" value="1"/>
</dbReference>
<evidence type="ECO:0000313" key="10">
    <source>
        <dbReference type="Proteomes" id="UP000005496"/>
    </source>
</evidence>
<keyword evidence="3 5" id="KW-0689">Ribosomal protein</keyword>
<evidence type="ECO:0000256" key="5">
    <source>
        <dbReference type="HAMAP-Rule" id="MF_01334"/>
    </source>
</evidence>
<accession>D6SUA9</accession>
<dbReference type="Pfam" id="PF01386">
    <property type="entry name" value="Ribosomal_L25p"/>
    <property type="match status" value="1"/>
</dbReference>
<dbReference type="OrthoDB" id="9786489at2"/>
<feature type="domain" description="Large ribosomal subunit protein bL25 L25" evidence="7">
    <location>
        <begin position="7"/>
        <end position="97"/>
    </location>
</feature>
<dbReference type="Pfam" id="PF14693">
    <property type="entry name" value="Ribosomal_TL5_C"/>
    <property type="match status" value="1"/>
</dbReference>
<dbReference type="EMBL" id="ACJN02000004">
    <property type="protein sequence ID" value="EFI32889.1"/>
    <property type="molecule type" value="Genomic_DNA"/>
</dbReference>
<organism evidence="9 10">
    <name type="scientific">Desulfonatronospira thiodismutans ASO3-1</name>
    <dbReference type="NCBI Taxonomy" id="555779"/>
    <lineage>
        <taxon>Bacteria</taxon>
        <taxon>Pseudomonadati</taxon>
        <taxon>Thermodesulfobacteriota</taxon>
        <taxon>Desulfovibrionia</taxon>
        <taxon>Desulfovibrionales</taxon>
        <taxon>Desulfonatronovibrionaceae</taxon>
        <taxon>Desulfonatronospira</taxon>
    </lineage>
</organism>
<dbReference type="AlphaFoldDB" id="D6SUA9"/>
<dbReference type="GO" id="GO:0008097">
    <property type="term" value="F:5S rRNA binding"/>
    <property type="evidence" value="ECO:0007669"/>
    <property type="project" value="InterPro"/>
</dbReference>
<comment type="subunit">
    <text evidence="5">Part of the 50S ribosomal subunit; part of the 5S rRNA/L5/L18/L25 subcomplex. Contacts the 5S rRNA. Binds to the 5S rRNA independently of L5 and L18.</text>
</comment>
<comment type="similarity">
    <text evidence="5">Belongs to the bacterial ribosomal protein bL25 family. CTC subfamily.</text>
</comment>